<comment type="caution">
    <text evidence="6">The sequence shown here is derived from an EMBL/GenBank/DDBJ whole genome shotgun (WGS) entry which is preliminary data.</text>
</comment>
<sequence length="365" mass="40111">MTFRYIGSKARLTMPLARAIEAFDDGSGRFVDAFSGTGAVAELAASLGWPVWANDALESAIVMTVARLASVGEVRMASLGGYSDAVERLNRLEPSEGPMWRTYSPASARFDCDRIERRYFTERNAAAIDAVRAQIAEWATDGLLTDREEQLLIADLISAANRVANIAGTYGCFLRKWQNSAHQPLQLKPRSLKNEATELVATVADVADLRPSPNDLVYLDPPYTKRQYASYYHILETIAVGDEPNVEGVSGLRPWKHKASAYCYKTRALDALLSLVERIASRRVLISYSCEGHVDLEDLCAGLERSGTVECTPIQGVGRYRPNRTASANGDSVTEYVLSFTRAEGELKVNEPALGDQCEFQVLAT</sequence>
<dbReference type="PROSITE" id="PS00092">
    <property type="entry name" value="N6_MTASE"/>
    <property type="match status" value="1"/>
</dbReference>
<dbReference type="Proteomes" id="UP000076609">
    <property type="component" value="Unassembled WGS sequence"/>
</dbReference>
<dbReference type="RefSeq" id="WP_066692897.1">
    <property type="nucleotide sequence ID" value="NZ_CP117025.1"/>
</dbReference>
<comment type="catalytic activity">
    <reaction evidence="5">
        <text>a 2'-deoxyadenosine in DNA + S-adenosyl-L-methionine = an N(6)-methyl-2'-deoxyadenosine in DNA + S-adenosyl-L-homocysteine + H(+)</text>
        <dbReference type="Rhea" id="RHEA:15197"/>
        <dbReference type="Rhea" id="RHEA-COMP:12418"/>
        <dbReference type="Rhea" id="RHEA-COMP:12419"/>
        <dbReference type="ChEBI" id="CHEBI:15378"/>
        <dbReference type="ChEBI" id="CHEBI:57856"/>
        <dbReference type="ChEBI" id="CHEBI:59789"/>
        <dbReference type="ChEBI" id="CHEBI:90615"/>
        <dbReference type="ChEBI" id="CHEBI:90616"/>
        <dbReference type="EC" id="2.1.1.72"/>
    </reaction>
</comment>
<keyword evidence="2" id="KW-0489">Methyltransferase</keyword>
<accession>A0ABR5Y9C9</accession>
<evidence type="ECO:0000313" key="7">
    <source>
        <dbReference type="Proteomes" id="UP000076609"/>
    </source>
</evidence>
<dbReference type="SUPFAM" id="SSF53335">
    <property type="entry name" value="S-adenosyl-L-methionine-dependent methyltransferases"/>
    <property type="match status" value="1"/>
</dbReference>
<gene>
    <name evidence="6" type="ORF">AVT10_17150</name>
</gene>
<dbReference type="EMBL" id="LQQO01000037">
    <property type="protein sequence ID" value="KZE11217.1"/>
    <property type="molecule type" value="Genomic_DNA"/>
</dbReference>
<name>A0ABR5Y9C9_9SPHN</name>
<dbReference type="Pfam" id="PF02086">
    <property type="entry name" value="MethyltransfD12"/>
    <property type="match status" value="1"/>
</dbReference>
<dbReference type="InterPro" id="IPR002052">
    <property type="entry name" value="DNA_methylase_N6_adenine_CS"/>
</dbReference>
<dbReference type="InterPro" id="IPR029063">
    <property type="entry name" value="SAM-dependent_MTases_sf"/>
</dbReference>
<dbReference type="PRINTS" id="PR00505">
    <property type="entry name" value="D12N6MTFRASE"/>
</dbReference>
<keyword evidence="3" id="KW-0808">Transferase</keyword>
<evidence type="ECO:0000313" key="6">
    <source>
        <dbReference type="EMBL" id="KZE11217.1"/>
    </source>
</evidence>
<evidence type="ECO:0000256" key="2">
    <source>
        <dbReference type="ARBA" id="ARBA00022603"/>
    </source>
</evidence>
<dbReference type="InterPro" id="IPR012327">
    <property type="entry name" value="MeTrfase_D12"/>
</dbReference>
<evidence type="ECO:0000256" key="1">
    <source>
        <dbReference type="ARBA" id="ARBA00011900"/>
    </source>
</evidence>
<keyword evidence="7" id="KW-1185">Reference proteome</keyword>
<reference evidence="7" key="1">
    <citation type="submission" date="2016-01" db="EMBL/GenBank/DDBJ databases">
        <title>Draft genome of Chromobacterium sp. F49.</title>
        <authorList>
            <person name="Hong K.W."/>
        </authorList>
    </citation>
    <scope>NUCLEOTIDE SEQUENCE [LARGE SCALE GENOMIC DNA]</scope>
    <source>
        <strain evidence="7">CN3</strain>
    </source>
</reference>
<protein>
    <recommendedName>
        <fullName evidence="1">site-specific DNA-methyltransferase (adenine-specific)</fullName>
        <ecNumber evidence="1">2.1.1.72</ecNumber>
    </recommendedName>
</protein>
<proteinExistence type="predicted"/>
<keyword evidence="4" id="KW-0949">S-adenosyl-L-methionine</keyword>
<evidence type="ECO:0000256" key="4">
    <source>
        <dbReference type="ARBA" id="ARBA00022691"/>
    </source>
</evidence>
<dbReference type="EC" id="2.1.1.72" evidence="1"/>
<evidence type="ECO:0000256" key="3">
    <source>
        <dbReference type="ARBA" id="ARBA00022679"/>
    </source>
</evidence>
<organism evidence="6 7">
    <name type="scientific">Sphingomonas hankookensis</name>
    <dbReference type="NCBI Taxonomy" id="563996"/>
    <lineage>
        <taxon>Bacteria</taxon>
        <taxon>Pseudomonadati</taxon>
        <taxon>Pseudomonadota</taxon>
        <taxon>Alphaproteobacteria</taxon>
        <taxon>Sphingomonadales</taxon>
        <taxon>Sphingomonadaceae</taxon>
        <taxon>Sphingomonas</taxon>
    </lineage>
</organism>
<evidence type="ECO:0000256" key="5">
    <source>
        <dbReference type="ARBA" id="ARBA00047942"/>
    </source>
</evidence>